<proteinExistence type="predicted"/>
<dbReference type="HOGENOM" id="CLU_495690_0_0_1"/>
<organism evidence="2 3">
    <name type="scientific">Tetrahymena thermophila (strain SB210)</name>
    <dbReference type="NCBI Taxonomy" id="312017"/>
    <lineage>
        <taxon>Eukaryota</taxon>
        <taxon>Sar</taxon>
        <taxon>Alveolata</taxon>
        <taxon>Ciliophora</taxon>
        <taxon>Intramacronucleata</taxon>
        <taxon>Oligohymenophorea</taxon>
        <taxon>Hymenostomatida</taxon>
        <taxon>Tetrahymenina</taxon>
        <taxon>Tetrahymenidae</taxon>
        <taxon>Tetrahymena</taxon>
    </lineage>
</organism>
<feature type="transmembrane region" description="Helical" evidence="1">
    <location>
        <begin position="22"/>
        <end position="42"/>
    </location>
</feature>
<feature type="transmembrane region" description="Helical" evidence="1">
    <location>
        <begin position="302"/>
        <end position="326"/>
    </location>
</feature>
<dbReference type="InParanoid" id="Q22UU8"/>
<evidence type="ECO:0000313" key="2">
    <source>
        <dbReference type="EMBL" id="EAR89028.1"/>
    </source>
</evidence>
<reference evidence="3" key="1">
    <citation type="journal article" date="2006" name="PLoS Biol.">
        <title>Macronuclear genome sequence of the ciliate Tetrahymena thermophila, a model eukaryote.</title>
        <authorList>
            <person name="Eisen J.A."/>
            <person name="Coyne R.S."/>
            <person name="Wu M."/>
            <person name="Wu D."/>
            <person name="Thiagarajan M."/>
            <person name="Wortman J.R."/>
            <person name="Badger J.H."/>
            <person name="Ren Q."/>
            <person name="Amedeo P."/>
            <person name="Jones K.M."/>
            <person name="Tallon L.J."/>
            <person name="Delcher A.L."/>
            <person name="Salzberg S.L."/>
            <person name="Silva J.C."/>
            <person name="Haas B.J."/>
            <person name="Majoros W.H."/>
            <person name="Farzad M."/>
            <person name="Carlton J.M."/>
            <person name="Smith R.K. Jr."/>
            <person name="Garg J."/>
            <person name="Pearlman R.E."/>
            <person name="Karrer K.M."/>
            <person name="Sun L."/>
            <person name="Manning G."/>
            <person name="Elde N.C."/>
            <person name="Turkewitz A.P."/>
            <person name="Asai D.J."/>
            <person name="Wilkes D.E."/>
            <person name="Wang Y."/>
            <person name="Cai H."/>
            <person name="Collins K."/>
            <person name="Stewart B.A."/>
            <person name="Lee S.R."/>
            <person name="Wilamowska K."/>
            <person name="Weinberg Z."/>
            <person name="Ruzzo W.L."/>
            <person name="Wloga D."/>
            <person name="Gaertig J."/>
            <person name="Frankel J."/>
            <person name="Tsao C.-C."/>
            <person name="Gorovsky M.A."/>
            <person name="Keeling P.J."/>
            <person name="Waller R.F."/>
            <person name="Patron N.J."/>
            <person name="Cherry J.M."/>
            <person name="Stover N.A."/>
            <person name="Krieger C.J."/>
            <person name="del Toro C."/>
            <person name="Ryder H.F."/>
            <person name="Williamson S.C."/>
            <person name="Barbeau R.A."/>
            <person name="Hamilton E.P."/>
            <person name="Orias E."/>
        </authorList>
    </citation>
    <scope>NUCLEOTIDE SEQUENCE [LARGE SCALE GENOMIC DNA]</scope>
    <source>
        <strain evidence="3">SB210</strain>
    </source>
</reference>
<feature type="transmembrane region" description="Helical" evidence="1">
    <location>
        <begin position="275"/>
        <end position="296"/>
    </location>
</feature>
<name>Q22UU8_TETTS</name>
<protein>
    <submittedName>
        <fullName evidence="2">Transmembrane protein, putative</fullName>
    </submittedName>
</protein>
<dbReference type="RefSeq" id="XP_001009273.1">
    <property type="nucleotide sequence ID" value="XM_001009273.1"/>
</dbReference>
<dbReference type="EMBL" id="GG662825">
    <property type="protein sequence ID" value="EAR89028.1"/>
    <property type="molecule type" value="Genomic_DNA"/>
</dbReference>
<feature type="transmembrane region" description="Helical" evidence="1">
    <location>
        <begin position="49"/>
        <end position="68"/>
    </location>
</feature>
<evidence type="ECO:0000256" key="1">
    <source>
        <dbReference type="SAM" id="Phobius"/>
    </source>
</evidence>
<feature type="transmembrane region" description="Helical" evidence="1">
    <location>
        <begin position="126"/>
        <end position="151"/>
    </location>
</feature>
<accession>Q22UU8</accession>
<gene>
    <name evidence="2" type="ORF">TTHERM_00845830</name>
</gene>
<dbReference type="AlphaFoldDB" id="Q22UU8"/>
<keyword evidence="3" id="KW-1185">Reference proteome</keyword>
<keyword evidence="1" id="KW-1133">Transmembrane helix</keyword>
<feature type="transmembrane region" description="Helical" evidence="1">
    <location>
        <begin position="396"/>
        <end position="418"/>
    </location>
</feature>
<dbReference type="KEGG" id="tet:TTHERM_00845830"/>
<keyword evidence="1" id="KW-0472">Membrane</keyword>
<feature type="transmembrane region" description="Helical" evidence="1">
    <location>
        <begin position="93"/>
        <end position="114"/>
    </location>
</feature>
<dbReference type="Proteomes" id="UP000009168">
    <property type="component" value="Unassembled WGS sequence"/>
</dbReference>
<keyword evidence="1 2" id="KW-0812">Transmembrane</keyword>
<sequence>MMQQDDSIFESGVENLQKFQKFFATIITASCLFNDAIVFILLRGLNCLDYFIVYCSIYIIDKLLFIYFEKPNLTLLLSEMLDLGLFFRYKKNVIIKMVVRVILMQYIQICLVLSRDDYYRKSDLPIQICLLVSFFVHLIIITARINVIFFIEDFGNENNYTEVYTIDMQDQNQNNIQNIQQNMIQQNQHQEMNTNNQVINDYQQLNVVESTSSLSSNVTPLLKKSNKTTKTSTCFKFKLYMPSFRSAVSFVGRLSYQLCFQLLLVLLLNQSFINSLIYIISKMLILFIINRIALYYQQGPTFNYLILILAQFFYIVIDHGPFYQFYISPYKVSNNERLLYSSSIFQINSLYQLVDVTSIFLMDYFITDFDANQKLQQNQTDEGNNLQIKIQFYLRFIAYIILGVCQLCYLINISLRLISFCSRKYRIYSSKRSNLKKIVQILSNSSSLQYMYANIQTQDMQIQQVGHQNSLIFGNDAVNSQDISSLTLNSLNSISNQNKYNKNSTSLNQCFKIITRKKYFEGAYIEIQQDFTTVILLENNCIILTPLYKI</sequence>
<dbReference type="GeneID" id="7840309"/>
<evidence type="ECO:0000313" key="3">
    <source>
        <dbReference type="Proteomes" id="UP000009168"/>
    </source>
</evidence>